<keyword evidence="3" id="KW-1185">Reference proteome</keyword>
<evidence type="ECO:0000313" key="2">
    <source>
        <dbReference type="EMBL" id="KAL0117129.1"/>
    </source>
</evidence>
<evidence type="ECO:0000256" key="1">
    <source>
        <dbReference type="SAM" id="MobiDB-lite"/>
    </source>
</evidence>
<sequence length="98" mass="11880">MDRNKNGRPYHVPFIPKIHSPSRRDSKARYAEYIKTRLRLFSTEFSQRFFFFEIVRRSKGCRESCRIKTRRAALNYRMAVPHWPSLAADRFYKHARAK</sequence>
<evidence type="ECO:0000313" key="3">
    <source>
        <dbReference type="Proteomes" id="UP001430953"/>
    </source>
</evidence>
<organism evidence="2 3">
    <name type="scientific">Cardiocondyla obscurior</name>
    <dbReference type="NCBI Taxonomy" id="286306"/>
    <lineage>
        <taxon>Eukaryota</taxon>
        <taxon>Metazoa</taxon>
        <taxon>Ecdysozoa</taxon>
        <taxon>Arthropoda</taxon>
        <taxon>Hexapoda</taxon>
        <taxon>Insecta</taxon>
        <taxon>Pterygota</taxon>
        <taxon>Neoptera</taxon>
        <taxon>Endopterygota</taxon>
        <taxon>Hymenoptera</taxon>
        <taxon>Apocrita</taxon>
        <taxon>Aculeata</taxon>
        <taxon>Formicoidea</taxon>
        <taxon>Formicidae</taxon>
        <taxon>Myrmicinae</taxon>
        <taxon>Cardiocondyla</taxon>
    </lineage>
</organism>
<dbReference type="AlphaFoldDB" id="A0AAW2FMD2"/>
<comment type="caution">
    <text evidence="2">The sequence shown here is derived from an EMBL/GenBank/DDBJ whole genome shotgun (WGS) entry which is preliminary data.</text>
</comment>
<name>A0AAW2FMD2_9HYME</name>
<protein>
    <recommendedName>
        <fullName evidence="4">Ribosomal protein S14</fullName>
    </recommendedName>
</protein>
<accession>A0AAW2FMD2</accession>
<reference evidence="2 3" key="1">
    <citation type="submission" date="2023-03" db="EMBL/GenBank/DDBJ databases">
        <title>High recombination rates correlate with genetic variation in Cardiocondyla obscurior ants.</title>
        <authorList>
            <person name="Errbii M."/>
        </authorList>
    </citation>
    <scope>NUCLEOTIDE SEQUENCE [LARGE SCALE GENOMIC DNA]</scope>
    <source>
        <strain evidence="2">Alpha-2009</strain>
        <tissue evidence="2">Whole body</tissue>
    </source>
</reference>
<feature type="region of interest" description="Disordered" evidence="1">
    <location>
        <begin position="1"/>
        <end position="21"/>
    </location>
</feature>
<evidence type="ECO:0008006" key="4">
    <source>
        <dbReference type="Google" id="ProtNLM"/>
    </source>
</evidence>
<dbReference type="EMBL" id="JADYXP020000009">
    <property type="protein sequence ID" value="KAL0117129.1"/>
    <property type="molecule type" value="Genomic_DNA"/>
</dbReference>
<proteinExistence type="predicted"/>
<dbReference type="Proteomes" id="UP001430953">
    <property type="component" value="Unassembled WGS sequence"/>
</dbReference>
<gene>
    <name evidence="2" type="ORF">PUN28_010161</name>
</gene>